<sequence>NRSAALERNYSSATSWMVSTDYQNAITHAMHYPALRDWMMEKFDWTASDFDNINFDAIESSFATSCTWSAKHATSLPLCAQACEAQAQVAAQASLGTEAILLRGYLVKEWTPAIAKHYRRPPAPANDPFGTHTHPTFVQSLSMSSGIYGSLFGPPGTISSLIKTIESPAPTHFIFQGTPYYHPPTMRLESGCLPSSFTCHLAAPHEDRPPTITRTTASIVPGRTATRNPRTTHSNKLAAVWIKSHLGIYHQCYLRPVPEPGHFP</sequence>
<keyword evidence="2" id="KW-1185">Reference proteome</keyword>
<accession>K0RGB8</accession>
<dbReference type="OrthoDB" id="55871at2759"/>
<name>K0RGB8_THAOC</name>
<proteinExistence type="predicted"/>
<evidence type="ECO:0000313" key="1">
    <source>
        <dbReference type="EMBL" id="EJK51349.1"/>
    </source>
</evidence>
<evidence type="ECO:0000313" key="2">
    <source>
        <dbReference type="Proteomes" id="UP000266841"/>
    </source>
</evidence>
<dbReference type="AlphaFoldDB" id="K0RGB8"/>
<reference evidence="1 2" key="1">
    <citation type="journal article" date="2012" name="Genome Biol.">
        <title>Genome and low-iron response of an oceanic diatom adapted to chronic iron limitation.</title>
        <authorList>
            <person name="Lommer M."/>
            <person name="Specht M."/>
            <person name="Roy A.S."/>
            <person name="Kraemer L."/>
            <person name="Andreson R."/>
            <person name="Gutowska M.A."/>
            <person name="Wolf J."/>
            <person name="Bergner S.V."/>
            <person name="Schilhabel M.B."/>
            <person name="Klostermeier U.C."/>
            <person name="Beiko R.G."/>
            <person name="Rosenstiel P."/>
            <person name="Hippler M."/>
            <person name="Laroche J."/>
        </authorList>
    </citation>
    <scope>NUCLEOTIDE SEQUENCE [LARGE SCALE GENOMIC DNA]</scope>
    <source>
        <strain evidence="1 2">CCMP1005</strain>
    </source>
</reference>
<dbReference type="Proteomes" id="UP000266841">
    <property type="component" value="Unassembled WGS sequence"/>
</dbReference>
<protein>
    <submittedName>
        <fullName evidence="1">Uncharacterized protein</fullName>
    </submittedName>
</protein>
<dbReference type="EMBL" id="AGNL01041777">
    <property type="protein sequence ID" value="EJK51349.1"/>
    <property type="molecule type" value="Genomic_DNA"/>
</dbReference>
<gene>
    <name evidence="1" type="ORF">THAOC_29482</name>
</gene>
<comment type="caution">
    <text evidence="1">The sequence shown here is derived from an EMBL/GenBank/DDBJ whole genome shotgun (WGS) entry which is preliminary data.</text>
</comment>
<organism evidence="1 2">
    <name type="scientific">Thalassiosira oceanica</name>
    <name type="common">Marine diatom</name>
    <dbReference type="NCBI Taxonomy" id="159749"/>
    <lineage>
        <taxon>Eukaryota</taxon>
        <taxon>Sar</taxon>
        <taxon>Stramenopiles</taxon>
        <taxon>Ochrophyta</taxon>
        <taxon>Bacillariophyta</taxon>
        <taxon>Coscinodiscophyceae</taxon>
        <taxon>Thalassiosirophycidae</taxon>
        <taxon>Thalassiosirales</taxon>
        <taxon>Thalassiosiraceae</taxon>
        <taxon>Thalassiosira</taxon>
    </lineage>
</organism>
<feature type="non-terminal residue" evidence="1">
    <location>
        <position position="1"/>
    </location>
</feature>